<comment type="subcellular location">
    <subcellularLocation>
        <location evidence="2 14">Cell membrane</location>
        <topology evidence="2 14">Lipid-anchor</topology>
        <orientation evidence="2 14">Cytoplasmic side</orientation>
    </subcellularLocation>
</comment>
<feature type="compositionally biased region" description="Polar residues" evidence="15">
    <location>
        <begin position="1037"/>
        <end position="1051"/>
    </location>
</feature>
<dbReference type="KEGG" id="emc:129340882"/>
<reference evidence="19" key="1">
    <citation type="submission" date="2025-08" db="UniProtKB">
        <authorList>
            <consortium name="RefSeq"/>
        </authorList>
    </citation>
    <scope>IDENTIFICATION</scope>
    <source>
        <tissue evidence="19">Blood</tissue>
    </source>
</reference>
<evidence type="ECO:0000256" key="4">
    <source>
        <dbReference type="ARBA" id="ARBA00007128"/>
    </source>
</evidence>
<evidence type="ECO:0000259" key="17">
    <source>
        <dbReference type="Pfam" id="PF19292"/>
    </source>
</evidence>
<dbReference type="Pfam" id="PF19292">
    <property type="entry name" value="KPBB_C"/>
    <property type="match status" value="1"/>
</dbReference>
<evidence type="ECO:0000256" key="10">
    <source>
        <dbReference type="ARBA" id="ARBA00023277"/>
    </source>
</evidence>
<dbReference type="GO" id="GO:0005964">
    <property type="term" value="C:phosphorylase kinase complex"/>
    <property type="evidence" value="ECO:0007669"/>
    <property type="project" value="TreeGrafter"/>
</dbReference>
<dbReference type="PANTHER" id="PTHR10749">
    <property type="entry name" value="PHOSPHORYLASE B KINASE REGULATORY SUBUNIT"/>
    <property type="match status" value="1"/>
</dbReference>
<evidence type="ECO:0000256" key="5">
    <source>
        <dbReference type="ARBA" id="ARBA00022475"/>
    </source>
</evidence>
<evidence type="ECO:0000256" key="8">
    <source>
        <dbReference type="ARBA" id="ARBA00022860"/>
    </source>
</evidence>
<gene>
    <name evidence="19" type="primary">PHKA1</name>
</gene>
<evidence type="ECO:0000256" key="12">
    <source>
        <dbReference type="ARBA" id="ARBA00023289"/>
    </source>
</evidence>
<evidence type="ECO:0000256" key="9">
    <source>
        <dbReference type="ARBA" id="ARBA00023136"/>
    </source>
</evidence>
<dbReference type="Pfam" id="PF00723">
    <property type="entry name" value="Glyco_hydro_15"/>
    <property type="match status" value="1"/>
</dbReference>
<dbReference type="InterPro" id="IPR011613">
    <property type="entry name" value="GH15-like"/>
</dbReference>
<keyword evidence="11 13" id="KW-0449">Lipoprotein</keyword>
<keyword evidence="18" id="KW-1185">Reference proteome</keyword>
<dbReference type="SUPFAM" id="SSF48208">
    <property type="entry name" value="Six-hairpin glycosidases"/>
    <property type="match status" value="1"/>
</dbReference>
<evidence type="ECO:0000256" key="2">
    <source>
        <dbReference type="ARBA" id="ARBA00004342"/>
    </source>
</evidence>
<comment type="PTM">
    <text evidence="13">Although the final Cys may be farnesylated, the terminal tripeptide is probably not removed, and the C-terminus is not methylated.</text>
</comment>
<dbReference type="InterPro" id="IPR045583">
    <property type="entry name" value="KPBA/B_C"/>
</dbReference>
<dbReference type="InterPro" id="IPR012341">
    <property type="entry name" value="6hp_glycosidase-like_sf"/>
</dbReference>
<dbReference type="CTD" id="5255"/>
<dbReference type="GeneID" id="129340882"/>
<accession>A0AA97LDV2</accession>
<comment type="function">
    <text evidence="1">Phosphorylase b kinase catalyzes the phosphorylation of serine in certain substrates, including troponin I. The alpha chain may bind calmodulin.</text>
</comment>
<dbReference type="PANTHER" id="PTHR10749:SF4">
    <property type="entry name" value="PHOSPHORYLASE B KINASE REGULATORY SUBUNIT ALPHA, SKELETAL MUSCLE ISOFORM"/>
    <property type="match status" value="1"/>
</dbReference>
<comment type="pathway">
    <text evidence="3 14">Glycan biosynthesis; glycogen metabolism.</text>
</comment>
<keyword evidence="6" id="KW-0597">Phosphoprotein</keyword>
<dbReference type="Proteomes" id="UP001190640">
    <property type="component" value="Chromosome 13"/>
</dbReference>
<dbReference type="GO" id="GO:0005977">
    <property type="term" value="P:glycogen metabolic process"/>
    <property type="evidence" value="ECO:0007669"/>
    <property type="project" value="UniProtKB-KW"/>
</dbReference>
<evidence type="ECO:0000256" key="6">
    <source>
        <dbReference type="ARBA" id="ARBA00022553"/>
    </source>
</evidence>
<name>A0AA97LDV2_EUBMA</name>
<evidence type="ECO:0000313" key="19">
    <source>
        <dbReference type="RefSeq" id="XP_054851719.1"/>
    </source>
</evidence>
<feature type="region of interest" description="Disordered" evidence="15">
    <location>
        <begin position="1036"/>
        <end position="1068"/>
    </location>
</feature>
<protein>
    <recommendedName>
        <fullName evidence="14">Phosphorylase b kinase regulatory subunit</fullName>
    </recommendedName>
</protein>
<comment type="similarity">
    <text evidence="4 14">Belongs to the phosphorylase b kinase regulatory chain family.</text>
</comment>
<evidence type="ECO:0000259" key="16">
    <source>
        <dbReference type="Pfam" id="PF00723"/>
    </source>
</evidence>
<dbReference type="InterPro" id="IPR008734">
    <property type="entry name" value="PHK_A/B_su"/>
</dbReference>
<keyword evidence="5 14" id="KW-1003">Cell membrane</keyword>
<evidence type="ECO:0000256" key="3">
    <source>
        <dbReference type="ARBA" id="ARBA00005131"/>
    </source>
</evidence>
<dbReference type="Gene3D" id="1.50.10.10">
    <property type="match status" value="1"/>
</dbReference>
<feature type="compositionally biased region" description="Basic and acidic residues" evidence="15">
    <location>
        <begin position="1052"/>
        <end position="1061"/>
    </location>
</feature>
<evidence type="ECO:0000256" key="13">
    <source>
        <dbReference type="PIRSR" id="PIRSR608734-50"/>
    </source>
</evidence>
<dbReference type="RefSeq" id="XP_054851719.1">
    <property type="nucleotide sequence ID" value="XM_054995744.1"/>
</dbReference>
<keyword evidence="8 14" id="KW-0112">Calmodulin-binding</keyword>
<evidence type="ECO:0000256" key="14">
    <source>
        <dbReference type="RuleBase" id="RU364123"/>
    </source>
</evidence>
<feature type="domain" description="Phosphorylase b kinase regulatory subunit alpha/beta C-terminal" evidence="17">
    <location>
        <begin position="1037"/>
        <end position="1176"/>
    </location>
</feature>
<proteinExistence type="inferred from homology"/>
<dbReference type="GO" id="GO:0005516">
    <property type="term" value="F:calmodulin binding"/>
    <property type="evidence" value="ECO:0007669"/>
    <property type="project" value="UniProtKB-KW"/>
</dbReference>
<dbReference type="AlphaFoldDB" id="A0AA97LDV2"/>
<feature type="lipid moiety-binding region" description="S-farnesyl cysteine" evidence="13">
    <location>
        <position position="1231"/>
    </location>
</feature>
<evidence type="ECO:0000256" key="7">
    <source>
        <dbReference type="ARBA" id="ARBA00022600"/>
    </source>
</evidence>
<dbReference type="InterPro" id="IPR008928">
    <property type="entry name" value="6-hairpin_glycosidase_sf"/>
</dbReference>
<organism evidence="18 19">
    <name type="scientific">Eublepharis macularius</name>
    <name type="common">Leopard gecko</name>
    <name type="synonym">Cyrtodactylus macularius</name>
    <dbReference type="NCBI Taxonomy" id="481883"/>
    <lineage>
        <taxon>Eukaryota</taxon>
        <taxon>Metazoa</taxon>
        <taxon>Chordata</taxon>
        <taxon>Craniata</taxon>
        <taxon>Vertebrata</taxon>
        <taxon>Euteleostomi</taxon>
        <taxon>Lepidosauria</taxon>
        <taxon>Squamata</taxon>
        <taxon>Bifurcata</taxon>
        <taxon>Gekkota</taxon>
        <taxon>Eublepharidae</taxon>
        <taxon>Eublepharinae</taxon>
        <taxon>Eublepharis</taxon>
    </lineage>
</organism>
<dbReference type="FunFam" id="1.50.10.10:FF:000004">
    <property type="entry name" value="Phosphorylase b kinase regulatory subunit"/>
    <property type="match status" value="1"/>
</dbReference>
<keyword evidence="7 14" id="KW-0321">Glycogen metabolism</keyword>
<keyword evidence="12 13" id="KW-0636">Prenylation</keyword>
<sequence length="1234" mass="138257">MRSRSNSGVRLDGYARLVQQTILCHQNPVTGLLPASCDHKDAWVRDNVYSVLAVWALGLAYRKNADRDEDKAKAYELEQSVVKLMRGVLQCMMRQVDKVEAFKYTQSTRDCLHAKYNTSTCATVVGDDQWGHLQLDATSLYLLMLAQMTASGLHIIYSLDEVNFIQNLVFYIEAAYKTADFGIWERGDKTNQGITELNASSVGVAKAALEALDELDLFGAKGGPQSVIHVLSDEVQHCQSILHSMLPRASTSKEIDASLLAVISYPAFAVEDSYVVEKTKQEIVSKLQGRYGCCRFLRDGYRTPKEDPNRLYYEPAELKLFENIECEWPLFWTYLIIDGIFTGNAEQVQEYREALESVLIKGKNGVRLVPELYSVPLEKVEEEYCNPHTVDRVPLGKLPLMWGQSLYILGCLLAEGFLAPGEIDPLNRRFSTVAKPDVVVQVCILAETDAIKAILRKEDIEVETVADVYPIRVQPARILSHIYARLGRNKRMNLSGRPFRHMGVLGTSKFYDIRSNIFTFTPQFIDQQQFYLALDNKMIVEMLRTDLSYLCSRWRMTGRPTITFPVSQTMLDDTGTSIHPAVLATLRKLQDGYFGGARIQTGRLSEFLTTSCRTHLSFMDPGLEGKLYADDYGLSLDSFSDLDPEDWLHGFRLSEDADICDEVAQYLDHLLEHTAPKATLSAAAQKGGLHRFRAAVHTTRDLVSLMTKAKELHVQNINMYIPSKLFQDSQPSVNLLGSPQKRDIKPSIPVEVNLPKDAAGNVDCKALVEQLRECRSLQDQANYLYMLYTLKGPDWDTEIYGEPGVTVTDLLTELYGKVGATRQWALIRYISGILKKKVEALDEACTSLLSHQKHLTVGLPPEPREKTISAPLPYEELTRLIDEASDKNMSVSILTQEIMVYLAMYIRTQPALFAEMFRLRIGLIIQVMATELAQSLCCSAEEATESLMNLSPSDMKNLLHHILSGKEFGVERSVRSLDSALTPAVSIREVGPVGATKTERAGIIRLKSEIKQQLDKRRQSLSEIKSGGLHSLEASMEASQLSGHPTAQSGTVEDRPSKDGRQGQWQRRRRLDGALNRVPVGFYQKVWKILQKCHGLSVEGFVLPSSTTREMTPGEIKFAVHVESVLNRVPQPEYRQLFVEAILVLTLLAEVEVPCLGSIIAVEKIVHLANDLFYEEQKALGADDNMLEKDPATGVCTLLYDSAPSGRFGTMTYLSKAVVTYLQEFLPTSGCTMQ</sequence>
<evidence type="ECO:0000256" key="15">
    <source>
        <dbReference type="SAM" id="MobiDB-lite"/>
    </source>
</evidence>
<keyword evidence="9 14" id="KW-0472">Membrane</keyword>
<dbReference type="GO" id="GO:0005886">
    <property type="term" value="C:plasma membrane"/>
    <property type="evidence" value="ECO:0007669"/>
    <property type="project" value="UniProtKB-SubCell"/>
</dbReference>
<keyword evidence="10 14" id="KW-0119">Carbohydrate metabolism</keyword>
<evidence type="ECO:0000313" key="18">
    <source>
        <dbReference type="Proteomes" id="UP001190640"/>
    </source>
</evidence>
<evidence type="ECO:0000256" key="11">
    <source>
        <dbReference type="ARBA" id="ARBA00023288"/>
    </source>
</evidence>
<evidence type="ECO:0000256" key="1">
    <source>
        <dbReference type="ARBA" id="ARBA00002837"/>
    </source>
</evidence>
<feature type="domain" description="GH15-like" evidence="16">
    <location>
        <begin position="8"/>
        <end position="922"/>
    </location>
</feature>